<reference evidence="8" key="1">
    <citation type="journal article" date="2017" name="Proc. Natl. Acad. Sci. U.S.A.">
        <title>Simulation of Deepwater Horizon oil plume reveals substrate specialization within a complex community of hydrocarbon degraders.</title>
        <authorList>
            <person name="Hu P."/>
            <person name="Dubinsky E.A."/>
            <person name="Probst A.J."/>
            <person name="Wang J."/>
            <person name="Sieber C.M.K."/>
            <person name="Tom L.M."/>
            <person name="Gardinali P."/>
            <person name="Banfield J.F."/>
            <person name="Atlas R.M."/>
            <person name="Andersen G.L."/>
        </authorList>
    </citation>
    <scope>NUCLEOTIDE SEQUENCE [LARGE SCALE GENOMIC DNA]</scope>
</reference>
<evidence type="ECO:0000256" key="1">
    <source>
        <dbReference type="ARBA" id="ARBA00004651"/>
    </source>
</evidence>
<feature type="transmembrane region" description="Helical" evidence="6">
    <location>
        <begin position="42"/>
        <end position="63"/>
    </location>
</feature>
<dbReference type="PANTHER" id="PTHR30086:SF20">
    <property type="entry name" value="ARGININE EXPORTER PROTEIN ARGO-RELATED"/>
    <property type="match status" value="1"/>
</dbReference>
<evidence type="ECO:0000256" key="5">
    <source>
        <dbReference type="ARBA" id="ARBA00023136"/>
    </source>
</evidence>
<keyword evidence="2" id="KW-1003">Cell membrane</keyword>
<sequence length="209" mass="22496">MLIDQTTLLTYVYILIGFVFIPGPAILLTLSRATTSGVRVGLVTGLGLALGDFVHTILVAIGLSSVIMASPFLFTLIKSLGACYLIYLGIKIFTVKANAINSNIANVISSNIAFKQAFIIEILNPKTALFFLAFLPQFVNTENGYVHLQFIILGSLFVVAGLLSTIVVALCAGKVSSFIIKSPTIMYWQNKAVGLIYCTLGLGVAFQYM</sequence>
<dbReference type="GO" id="GO:0015171">
    <property type="term" value="F:amino acid transmembrane transporter activity"/>
    <property type="evidence" value="ECO:0007669"/>
    <property type="project" value="TreeGrafter"/>
</dbReference>
<evidence type="ECO:0000313" key="7">
    <source>
        <dbReference type="EMBL" id="OUR75635.1"/>
    </source>
</evidence>
<organism evidence="7 8">
    <name type="scientific">Colwellia psychrerythraea</name>
    <name type="common">Vibrio psychroerythus</name>
    <dbReference type="NCBI Taxonomy" id="28229"/>
    <lineage>
        <taxon>Bacteria</taxon>
        <taxon>Pseudomonadati</taxon>
        <taxon>Pseudomonadota</taxon>
        <taxon>Gammaproteobacteria</taxon>
        <taxon>Alteromonadales</taxon>
        <taxon>Colwelliaceae</taxon>
        <taxon>Colwellia</taxon>
    </lineage>
</organism>
<evidence type="ECO:0000256" key="3">
    <source>
        <dbReference type="ARBA" id="ARBA00022692"/>
    </source>
</evidence>
<evidence type="ECO:0000256" key="6">
    <source>
        <dbReference type="SAM" id="Phobius"/>
    </source>
</evidence>
<feature type="transmembrane region" description="Helical" evidence="6">
    <location>
        <begin position="118"/>
        <end position="138"/>
    </location>
</feature>
<dbReference type="Pfam" id="PF01810">
    <property type="entry name" value="LysE"/>
    <property type="match status" value="1"/>
</dbReference>
<proteinExistence type="predicted"/>
<name>A0A1Y5E3P4_COLPS</name>
<dbReference type="PANTHER" id="PTHR30086">
    <property type="entry name" value="ARGININE EXPORTER PROTEIN ARGO"/>
    <property type="match status" value="1"/>
</dbReference>
<dbReference type="EMBL" id="MAAF01000109">
    <property type="protein sequence ID" value="OUR75635.1"/>
    <property type="molecule type" value="Genomic_DNA"/>
</dbReference>
<evidence type="ECO:0000313" key="8">
    <source>
        <dbReference type="Proteomes" id="UP000243053"/>
    </source>
</evidence>
<feature type="transmembrane region" description="Helical" evidence="6">
    <location>
        <begin position="192"/>
        <end position="208"/>
    </location>
</feature>
<keyword evidence="5 6" id="KW-0472">Membrane</keyword>
<feature type="transmembrane region" description="Helical" evidence="6">
    <location>
        <begin position="69"/>
        <end position="90"/>
    </location>
</feature>
<comment type="subcellular location">
    <subcellularLocation>
        <location evidence="1">Cell membrane</location>
        <topology evidence="1">Multi-pass membrane protein</topology>
    </subcellularLocation>
</comment>
<dbReference type="Proteomes" id="UP000243053">
    <property type="component" value="Unassembled WGS sequence"/>
</dbReference>
<accession>A0A1Y5E3P4</accession>
<evidence type="ECO:0000256" key="4">
    <source>
        <dbReference type="ARBA" id="ARBA00022989"/>
    </source>
</evidence>
<keyword evidence="4 6" id="KW-1133">Transmembrane helix</keyword>
<dbReference type="PIRSF" id="PIRSF006324">
    <property type="entry name" value="LeuE"/>
    <property type="match status" value="1"/>
</dbReference>
<feature type="transmembrane region" description="Helical" evidence="6">
    <location>
        <begin position="12"/>
        <end position="30"/>
    </location>
</feature>
<comment type="caution">
    <text evidence="7">The sequence shown here is derived from an EMBL/GenBank/DDBJ whole genome shotgun (WGS) entry which is preliminary data.</text>
</comment>
<dbReference type="InterPro" id="IPR001123">
    <property type="entry name" value="LeuE-type"/>
</dbReference>
<dbReference type="AlphaFoldDB" id="A0A1Y5E3P4"/>
<feature type="transmembrane region" description="Helical" evidence="6">
    <location>
        <begin position="150"/>
        <end position="172"/>
    </location>
</feature>
<dbReference type="GO" id="GO:0005886">
    <property type="term" value="C:plasma membrane"/>
    <property type="evidence" value="ECO:0007669"/>
    <property type="project" value="UniProtKB-SubCell"/>
</dbReference>
<keyword evidence="3 6" id="KW-0812">Transmembrane</keyword>
<protein>
    <submittedName>
        <fullName evidence="7">Lysine transporter LysE</fullName>
    </submittedName>
</protein>
<evidence type="ECO:0000256" key="2">
    <source>
        <dbReference type="ARBA" id="ARBA00022475"/>
    </source>
</evidence>
<gene>
    <name evidence="7" type="ORF">A9Q75_17690</name>
</gene>